<dbReference type="InterPro" id="IPR001375">
    <property type="entry name" value="Peptidase_S9_cat"/>
</dbReference>
<evidence type="ECO:0000256" key="2">
    <source>
        <dbReference type="ARBA" id="ARBA00022801"/>
    </source>
</evidence>
<keyword evidence="5" id="KW-1185">Reference proteome</keyword>
<organism evidence="5 6">
    <name type="scientific">Ditylenchus dipsaci</name>
    <dbReference type="NCBI Taxonomy" id="166011"/>
    <lineage>
        <taxon>Eukaryota</taxon>
        <taxon>Metazoa</taxon>
        <taxon>Ecdysozoa</taxon>
        <taxon>Nematoda</taxon>
        <taxon>Chromadorea</taxon>
        <taxon>Rhabditida</taxon>
        <taxon>Tylenchina</taxon>
        <taxon>Tylenchomorpha</taxon>
        <taxon>Sphaerularioidea</taxon>
        <taxon>Anguinidae</taxon>
        <taxon>Anguininae</taxon>
        <taxon>Ditylenchus</taxon>
    </lineage>
</organism>
<dbReference type="SUPFAM" id="SSF53474">
    <property type="entry name" value="alpha/beta-Hydrolases"/>
    <property type="match status" value="1"/>
</dbReference>
<dbReference type="InterPro" id="IPR029058">
    <property type="entry name" value="AB_hydrolase_fold"/>
</dbReference>
<evidence type="ECO:0000313" key="6">
    <source>
        <dbReference type="WBParaSite" id="jg21809"/>
    </source>
</evidence>
<dbReference type="PANTHER" id="PTHR42776">
    <property type="entry name" value="SERINE PEPTIDASE S9 FAMILY MEMBER"/>
    <property type="match status" value="1"/>
</dbReference>
<accession>A0A915DQD3</accession>
<dbReference type="GO" id="GO:0004252">
    <property type="term" value="F:serine-type endopeptidase activity"/>
    <property type="evidence" value="ECO:0007669"/>
    <property type="project" value="UniProtKB-UniRule"/>
</dbReference>
<dbReference type="PANTHER" id="PTHR42776:SF27">
    <property type="entry name" value="DIPEPTIDYL PEPTIDASE FAMILY MEMBER 6"/>
    <property type="match status" value="1"/>
</dbReference>
<dbReference type="Gene3D" id="3.40.50.1820">
    <property type="entry name" value="alpha/beta hydrolase"/>
    <property type="match status" value="1"/>
</dbReference>
<dbReference type="AlphaFoldDB" id="A0A915DQD3"/>
<keyword evidence="3" id="KW-0645">Protease</keyword>
<evidence type="ECO:0000259" key="4">
    <source>
        <dbReference type="Pfam" id="PF00326"/>
    </source>
</evidence>
<keyword evidence="3" id="KW-0720">Serine protease</keyword>
<feature type="domain" description="Peptidase S9 prolyl oligopeptidase catalytic" evidence="4">
    <location>
        <begin position="395"/>
        <end position="609"/>
    </location>
</feature>
<sequence>MMLFNDPKYTAVTISPDGNTVGYLASNEYGISNVFTKCRNCSQDNDGDENVRLYKINITLPSVYNPVYEINEKPGVKALIIANNLRDSKVLIGLNDENPEFHNVYEFDLMTNAMHRIFHNTRFPAKIIVDNNLKIRMVMEENYDGSLIYLRVADKANFSNLNSDRQNWTEYLKVSPEDRILTIPITFTADNRRIYWQYGADSDLGRLVIHDFGWPDNSEILYTARKAQIGGITFHPVDRTVLAITEIYHKPDIYVANTTVLEDMQYLVNLKPSGSPVVEDMSQDFNTWLVSYVSDNQPCEYFLYYRDQKKVEYLFTARPELVGRRLSKMVGFDYKARDGLRIQAYLSLPPSTKLISPNKLKGGRAALAKMGLMPAHPQKLVVSVHGGPKERDFARFSSNNAWLTSRGYAVLQVNFRGSVGFGKNLTNAGSGEWGRKMHQDLLDGVDYLVSKGVVDRKQVAIMGGSYGGYATLVGMTFTPDVFACGVDIVGPSNLVSLLETIPPYWMGFYNDLTKMLGADKKTKHGRKYLKSRSPLYFANRVKNPLIIIHGSNDPRVKQSESDQFVGALKKNGIPVTYVVYPDEGHGMRKPHNMLAMAGLVEEFLHQCLHGDVEPFTLGQYNSTAVLMADASNPTFDPWRLESIRRYNYTEFKKANHHRHVIGNTFNFL</sequence>
<dbReference type="Proteomes" id="UP000887574">
    <property type="component" value="Unplaced"/>
</dbReference>
<dbReference type="Pfam" id="PF00326">
    <property type="entry name" value="Peptidase_S9"/>
    <property type="match status" value="1"/>
</dbReference>
<name>A0A915DQD3_9BILA</name>
<dbReference type="WBParaSite" id="jg21809">
    <property type="protein sequence ID" value="jg21809"/>
    <property type="gene ID" value="jg21809"/>
</dbReference>
<proteinExistence type="inferred from homology"/>
<evidence type="ECO:0000256" key="3">
    <source>
        <dbReference type="RuleBase" id="RU368024"/>
    </source>
</evidence>
<reference evidence="6" key="1">
    <citation type="submission" date="2022-11" db="UniProtKB">
        <authorList>
            <consortium name="WormBaseParasite"/>
        </authorList>
    </citation>
    <scope>IDENTIFICATION</scope>
</reference>
<evidence type="ECO:0000256" key="1">
    <source>
        <dbReference type="ARBA" id="ARBA00005228"/>
    </source>
</evidence>
<dbReference type="GO" id="GO:0006508">
    <property type="term" value="P:proteolysis"/>
    <property type="evidence" value="ECO:0007669"/>
    <property type="project" value="UniProtKB-KW"/>
</dbReference>
<dbReference type="PRINTS" id="PR00862">
    <property type="entry name" value="PROLIGOPTASE"/>
</dbReference>
<dbReference type="InterPro" id="IPR002470">
    <property type="entry name" value="Peptidase_S9A"/>
</dbReference>
<dbReference type="SUPFAM" id="SSF82171">
    <property type="entry name" value="DPP6 N-terminal domain-like"/>
    <property type="match status" value="1"/>
</dbReference>
<dbReference type="EC" id="3.4.21.-" evidence="3"/>
<keyword evidence="2 3" id="KW-0378">Hydrolase</keyword>
<evidence type="ECO:0000313" key="5">
    <source>
        <dbReference type="Proteomes" id="UP000887574"/>
    </source>
</evidence>
<protein>
    <recommendedName>
        <fullName evidence="3">Prolyl endopeptidase</fullName>
        <ecNumber evidence="3">3.4.21.-</ecNumber>
    </recommendedName>
</protein>
<comment type="similarity">
    <text evidence="1 3">Belongs to the peptidase S9A family.</text>
</comment>